<keyword evidence="1" id="KW-0812">Transmembrane</keyword>
<keyword evidence="1" id="KW-1133">Transmembrane helix</keyword>
<keyword evidence="1" id="KW-0472">Membrane</keyword>
<dbReference type="Proteomes" id="UP000253845">
    <property type="component" value="Unassembled WGS sequence"/>
</dbReference>
<proteinExistence type="predicted"/>
<evidence type="ECO:0000256" key="1">
    <source>
        <dbReference type="SAM" id="Phobius"/>
    </source>
</evidence>
<dbReference type="EMBL" id="KZ851906">
    <property type="protein sequence ID" value="RDH22969.1"/>
    <property type="molecule type" value="Genomic_DNA"/>
</dbReference>
<gene>
    <name evidence="2" type="ORF">M747DRAFT_175702</name>
</gene>
<reference evidence="2 3" key="1">
    <citation type="submission" date="2018-07" db="EMBL/GenBank/DDBJ databases">
        <title>Section-level genome sequencing of Aspergillus section Nigri to investigate inter- and intra-species variation.</title>
        <authorList>
            <consortium name="DOE Joint Genome Institute"/>
            <person name="Vesth T.C."/>
            <person name="Nybo J.L."/>
            <person name="Theobald S."/>
            <person name="Frisvad J.C."/>
            <person name="Larsen T.O."/>
            <person name="Nielsen K.F."/>
            <person name="Hoof J.B."/>
            <person name="Brandl J."/>
            <person name="Salamov A."/>
            <person name="Riley R."/>
            <person name="Gladden J.M."/>
            <person name="Phatale P."/>
            <person name="Nielsen M.T."/>
            <person name="Lyhne E.K."/>
            <person name="Kogle M.E."/>
            <person name="Strasser K."/>
            <person name="McDonnell E."/>
            <person name="Barry K."/>
            <person name="Clum A."/>
            <person name="Chen C."/>
            <person name="Nolan M."/>
            <person name="Sandor L."/>
            <person name="Kuo A."/>
            <person name="Lipzen A."/>
            <person name="Hainaut M."/>
            <person name="Drula E."/>
            <person name="Tsang A."/>
            <person name="Magnuson J.K."/>
            <person name="Henrissat B."/>
            <person name="Wiebenga A."/>
            <person name="Simmons B.A."/>
            <person name="Makela M.R."/>
            <person name="De vries R.P."/>
            <person name="Grigoriev I.V."/>
            <person name="Mortensen U.H."/>
            <person name="Baker S.E."/>
            <person name="Andersen M.R."/>
        </authorList>
    </citation>
    <scope>NUCLEOTIDE SEQUENCE [LARGE SCALE GENOMIC DNA]</scope>
    <source>
        <strain evidence="2 3">ATCC 13496</strain>
    </source>
</reference>
<protein>
    <submittedName>
        <fullName evidence="2">Uncharacterized protein</fullName>
    </submittedName>
</protein>
<feature type="transmembrane region" description="Helical" evidence="1">
    <location>
        <begin position="35"/>
        <end position="56"/>
    </location>
</feature>
<evidence type="ECO:0000313" key="2">
    <source>
        <dbReference type="EMBL" id="RDH22969.1"/>
    </source>
</evidence>
<dbReference type="VEuPathDB" id="FungiDB:M747DRAFT_175702"/>
<name>A0A370C745_ASPNG</name>
<accession>A0A370C745</accession>
<evidence type="ECO:0000313" key="3">
    <source>
        <dbReference type="Proteomes" id="UP000253845"/>
    </source>
</evidence>
<sequence>MLDGHLTWRYNEYPDEVDEAIANGLPAAARCIADLFLPETLVLLFYLCLYYLYYYIACSFIRHMCISVLVVPGNNGAGGGESFPIKSILLSLLPQHFSALLPTTKSLHLTRA</sequence>
<organism evidence="2 3">
    <name type="scientific">Aspergillus niger ATCC 13496</name>
    <dbReference type="NCBI Taxonomy" id="1353008"/>
    <lineage>
        <taxon>Eukaryota</taxon>
        <taxon>Fungi</taxon>
        <taxon>Dikarya</taxon>
        <taxon>Ascomycota</taxon>
        <taxon>Pezizomycotina</taxon>
        <taxon>Eurotiomycetes</taxon>
        <taxon>Eurotiomycetidae</taxon>
        <taxon>Eurotiales</taxon>
        <taxon>Aspergillaceae</taxon>
        <taxon>Aspergillus</taxon>
        <taxon>Aspergillus subgen. Circumdati</taxon>
    </lineage>
</organism>
<dbReference type="AlphaFoldDB" id="A0A370C745"/>